<organism evidence="1 2">
    <name type="scientific">Cannabis sativa</name>
    <name type="common">Hemp</name>
    <name type="synonym">Marijuana</name>
    <dbReference type="NCBI Taxonomy" id="3483"/>
    <lineage>
        <taxon>Eukaryota</taxon>
        <taxon>Viridiplantae</taxon>
        <taxon>Streptophyta</taxon>
        <taxon>Embryophyta</taxon>
        <taxon>Tracheophyta</taxon>
        <taxon>Spermatophyta</taxon>
        <taxon>Magnoliopsida</taxon>
        <taxon>eudicotyledons</taxon>
        <taxon>Gunneridae</taxon>
        <taxon>Pentapetalae</taxon>
        <taxon>rosids</taxon>
        <taxon>fabids</taxon>
        <taxon>Rosales</taxon>
        <taxon>Cannabaceae</taxon>
        <taxon>Cannabis</taxon>
    </lineage>
</organism>
<name>A0A7J6EGQ8_CANSA</name>
<gene>
    <name evidence="1" type="ORF">F8388_007179</name>
</gene>
<reference evidence="1 2" key="1">
    <citation type="journal article" date="2020" name="bioRxiv">
        <title>Sequence and annotation of 42 cannabis genomes reveals extensive copy number variation in cannabinoid synthesis and pathogen resistance genes.</title>
        <authorList>
            <person name="Mckernan K.J."/>
            <person name="Helbert Y."/>
            <person name="Kane L.T."/>
            <person name="Ebling H."/>
            <person name="Zhang L."/>
            <person name="Liu B."/>
            <person name="Eaton Z."/>
            <person name="Mclaughlin S."/>
            <person name="Kingan S."/>
            <person name="Baybayan P."/>
            <person name="Concepcion G."/>
            <person name="Jordan M."/>
            <person name="Riva A."/>
            <person name="Barbazuk W."/>
            <person name="Harkins T."/>
        </authorList>
    </citation>
    <scope>NUCLEOTIDE SEQUENCE [LARGE SCALE GENOMIC DNA]</scope>
    <source>
        <strain evidence="2">cv. Jamaican Lion 4</strain>
        <tissue evidence="1">Leaf</tissue>
    </source>
</reference>
<proteinExistence type="predicted"/>
<evidence type="ECO:0000313" key="1">
    <source>
        <dbReference type="EMBL" id="KAF4357643.1"/>
    </source>
</evidence>
<sequence>MYLLKVIHSVLDISNVNTKVMSKFNAASALVNSFDSLTSSADTLFVFIIFVTNDQLLLDFGPEMNESNDSKTATAIDSNSLNMLTVSLLTCSFLRELKLLLFSKALPIVEDVEKGNSGFD</sequence>
<protein>
    <submittedName>
        <fullName evidence="1">Uncharacterized protein</fullName>
    </submittedName>
</protein>
<evidence type="ECO:0000313" key="2">
    <source>
        <dbReference type="Proteomes" id="UP000525078"/>
    </source>
</evidence>
<dbReference type="EMBL" id="JAATIP010000234">
    <property type="protein sequence ID" value="KAF4357643.1"/>
    <property type="molecule type" value="Genomic_DNA"/>
</dbReference>
<comment type="caution">
    <text evidence="1">The sequence shown here is derived from an EMBL/GenBank/DDBJ whole genome shotgun (WGS) entry which is preliminary data.</text>
</comment>
<dbReference type="Proteomes" id="UP000525078">
    <property type="component" value="Unassembled WGS sequence"/>
</dbReference>
<dbReference type="AlphaFoldDB" id="A0A7J6EGQ8"/>
<accession>A0A7J6EGQ8</accession>